<proteinExistence type="inferred from homology"/>
<evidence type="ECO:0000259" key="7">
    <source>
        <dbReference type="SMART" id="SM00385"/>
    </source>
</evidence>
<feature type="domain" description="Cyclin-like" evidence="7">
    <location>
        <begin position="53"/>
        <end position="137"/>
    </location>
</feature>
<keyword evidence="9" id="KW-1185">Reference proteome</keyword>
<dbReference type="RefSeq" id="XP_031390576.1">
    <property type="nucleotide sequence ID" value="XM_031534716.1"/>
</dbReference>
<evidence type="ECO:0000313" key="10">
    <source>
        <dbReference type="RefSeq" id="XP_031390576.1"/>
    </source>
</evidence>
<dbReference type="FunFam" id="1.10.472.10:FF:000040">
    <property type="entry name" value="D6-type cyclin"/>
    <property type="match status" value="1"/>
</dbReference>
<feature type="domain" description="Cyclin C-terminal" evidence="8">
    <location>
        <begin position="146"/>
        <end position="275"/>
    </location>
</feature>
<sequence>MEFQLENPLLADSTTAPSHPLFLIEPDHMPSEKYTENLRFGDFDFAVRRDIISSISQLCSGLDRLVLYLSVNYLDRFLSSQELPQTRPWALWLIAMSCVSLAAKMQGFNVSLSDLQGNGGLIFDSETVRRMEVVILGALKWRMRSITPFSFVPAFISIFQLKDPPETQALKARATEIIFRAQTDISLLGFKPSVIAASSLLCASNELFPLQFSCFRDAILECSYVHKDHLEQCYDKMQQAAVEGYESVDESALRSDTPNNVLDQHFGSTSDSERTGNTSGRACKRLRTSGSGSGLS</sequence>
<evidence type="ECO:0000256" key="2">
    <source>
        <dbReference type="ARBA" id="ARBA00022618"/>
    </source>
</evidence>
<evidence type="ECO:0000256" key="3">
    <source>
        <dbReference type="ARBA" id="ARBA00023127"/>
    </source>
</evidence>
<dbReference type="SMART" id="SM01332">
    <property type="entry name" value="Cyclin_C"/>
    <property type="match status" value="1"/>
</dbReference>
<reference evidence="9" key="1">
    <citation type="journal article" date="2020" name="Plant Biotechnol. J.">
        <title>The pomegranate (Punica granatum L.) draft genome dissects genetic divergence between soft- and hard-seeded cultivars.</title>
        <authorList>
            <person name="Luo X."/>
            <person name="Li H."/>
            <person name="Wu Z."/>
            <person name="Yao W."/>
            <person name="Zhao P."/>
            <person name="Cao D."/>
            <person name="Yu H."/>
            <person name="Li K."/>
            <person name="Poudel K."/>
            <person name="Zhao D."/>
            <person name="Zhang F."/>
            <person name="Xia X."/>
            <person name="Chen L."/>
            <person name="Wang Q."/>
            <person name="Jing D."/>
            <person name="Cao S."/>
        </authorList>
    </citation>
    <scope>NUCLEOTIDE SEQUENCE [LARGE SCALE GENOMIC DNA]</scope>
    <source>
        <strain evidence="9">cv. Tunisia</strain>
    </source>
</reference>
<dbReference type="SUPFAM" id="SSF47954">
    <property type="entry name" value="Cyclin-like"/>
    <property type="match status" value="2"/>
</dbReference>
<comment type="similarity">
    <text evidence="1">Belongs to the cyclin family. Cyclin D subfamily.</text>
</comment>
<dbReference type="GeneID" id="116203051"/>
<dbReference type="InterPro" id="IPR013763">
    <property type="entry name" value="Cyclin-like_dom"/>
</dbReference>
<keyword evidence="3 5" id="KW-0195">Cyclin</keyword>
<dbReference type="InterPro" id="IPR039361">
    <property type="entry name" value="Cyclin"/>
</dbReference>
<organism evidence="9 10">
    <name type="scientific">Punica granatum</name>
    <name type="common">Pomegranate</name>
    <dbReference type="NCBI Taxonomy" id="22663"/>
    <lineage>
        <taxon>Eukaryota</taxon>
        <taxon>Viridiplantae</taxon>
        <taxon>Streptophyta</taxon>
        <taxon>Embryophyta</taxon>
        <taxon>Tracheophyta</taxon>
        <taxon>Spermatophyta</taxon>
        <taxon>Magnoliopsida</taxon>
        <taxon>eudicotyledons</taxon>
        <taxon>Gunneridae</taxon>
        <taxon>Pentapetalae</taxon>
        <taxon>rosids</taxon>
        <taxon>malvids</taxon>
        <taxon>Myrtales</taxon>
        <taxon>Lythraceae</taxon>
        <taxon>Punica</taxon>
    </lineage>
</organism>
<dbReference type="OrthoDB" id="306099at2759"/>
<name>A0A6P8DAV1_PUNGR</name>
<dbReference type="Pfam" id="PF02984">
    <property type="entry name" value="Cyclin_C"/>
    <property type="match status" value="1"/>
</dbReference>
<reference evidence="10" key="2">
    <citation type="submission" date="2025-08" db="UniProtKB">
        <authorList>
            <consortium name="RefSeq"/>
        </authorList>
    </citation>
    <scope>IDENTIFICATION</scope>
    <source>
        <tissue evidence="10">Leaf</tissue>
    </source>
</reference>
<evidence type="ECO:0000259" key="8">
    <source>
        <dbReference type="SMART" id="SM01332"/>
    </source>
</evidence>
<evidence type="ECO:0000256" key="1">
    <source>
        <dbReference type="ARBA" id="ARBA00009065"/>
    </source>
</evidence>
<dbReference type="InterPro" id="IPR036915">
    <property type="entry name" value="Cyclin-like_sf"/>
</dbReference>
<protein>
    <submittedName>
        <fullName evidence="10">Cyclin-D6-1</fullName>
    </submittedName>
</protein>
<dbReference type="Gene3D" id="1.10.472.10">
    <property type="entry name" value="Cyclin-like"/>
    <property type="match status" value="2"/>
</dbReference>
<gene>
    <name evidence="10" type="primary">LOC116203051</name>
</gene>
<dbReference type="FunFam" id="1.10.472.10:FF:000060">
    <property type="entry name" value="D6-type cyclin"/>
    <property type="match status" value="1"/>
</dbReference>
<evidence type="ECO:0000256" key="6">
    <source>
        <dbReference type="SAM" id="MobiDB-lite"/>
    </source>
</evidence>
<evidence type="ECO:0000256" key="5">
    <source>
        <dbReference type="RuleBase" id="RU000383"/>
    </source>
</evidence>
<dbReference type="Pfam" id="PF00134">
    <property type="entry name" value="Cyclin_N"/>
    <property type="match status" value="1"/>
</dbReference>
<dbReference type="CDD" id="cd20544">
    <property type="entry name" value="CYCLIN_AtCycD-like_rpt2"/>
    <property type="match status" value="1"/>
</dbReference>
<dbReference type="InterPro" id="IPR006671">
    <property type="entry name" value="Cyclin_N"/>
</dbReference>
<dbReference type="SMART" id="SM00385">
    <property type="entry name" value="CYCLIN"/>
    <property type="match status" value="1"/>
</dbReference>
<evidence type="ECO:0000313" key="9">
    <source>
        <dbReference type="Proteomes" id="UP000515151"/>
    </source>
</evidence>
<evidence type="ECO:0000256" key="4">
    <source>
        <dbReference type="ARBA" id="ARBA00023306"/>
    </source>
</evidence>
<feature type="compositionally biased region" description="Polar residues" evidence="6">
    <location>
        <begin position="254"/>
        <end position="280"/>
    </location>
</feature>
<dbReference type="AlphaFoldDB" id="A0A6P8DAV1"/>
<dbReference type="PANTHER" id="PTHR10177">
    <property type="entry name" value="CYCLINS"/>
    <property type="match status" value="1"/>
</dbReference>
<dbReference type="InterPro" id="IPR004367">
    <property type="entry name" value="Cyclin_C-dom"/>
</dbReference>
<feature type="region of interest" description="Disordered" evidence="6">
    <location>
        <begin position="248"/>
        <end position="296"/>
    </location>
</feature>
<dbReference type="GO" id="GO:0051301">
    <property type="term" value="P:cell division"/>
    <property type="evidence" value="ECO:0007669"/>
    <property type="project" value="UniProtKB-KW"/>
</dbReference>
<keyword evidence="4" id="KW-0131">Cell cycle</keyword>
<dbReference type="Proteomes" id="UP000515151">
    <property type="component" value="Chromosome 4"/>
</dbReference>
<keyword evidence="2" id="KW-0132">Cell division</keyword>
<accession>A0A6P8DAV1</accession>